<dbReference type="EMBL" id="LT158599">
    <property type="protein sequence ID" value="CVK31279.1"/>
    <property type="molecule type" value="Genomic_DNA"/>
</dbReference>
<keyword evidence="1" id="KW-1133">Transmembrane helix</keyword>
<organism evidence="2 3">
    <name type="scientific">Methanoculleus bourgensis</name>
    <dbReference type="NCBI Taxonomy" id="83986"/>
    <lineage>
        <taxon>Archaea</taxon>
        <taxon>Methanobacteriati</taxon>
        <taxon>Methanobacteriota</taxon>
        <taxon>Stenosarchaea group</taxon>
        <taxon>Methanomicrobia</taxon>
        <taxon>Methanomicrobiales</taxon>
        <taxon>Methanomicrobiaceae</taxon>
        <taxon>Methanoculleus</taxon>
    </lineage>
</organism>
<keyword evidence="1" id="KW-0812">Transmembrane</keyword>
<dbReference type="AlphaFoldDB" id="A0A0X3BHC4"/>
<feature type="transmembrane region" description="Helical" evidence="1">
    <location>
        <begin position="33"/>
        <end position="60"/>
    </location>
</feature>
<evidence type="ECO:0000313" key="3">
    <source>
        <dbReference type="Proteomes" id="UP000069850"/>
    </source>
</evidence>
<reference evidence="2 3" key="1">
    <citation type="submission" date="2016-01" db="EMBL/GenBank/DDBJ databases">
        <authorList>
            <person name="Manzoor S."/>
        </authorList>
    </citation>
    <scope>NUCLEOTIDE SEQUENCE [LARGE SCALE GENOMIC DNA]</scope>
    <source>
        <strain evidence="2">Methanoculleus sp MAB1</strain>
    </source>
</reference>
<accession>A0A0X3BHC4</accession>
<sequence length="70" mass="8319">MDFILTGLFAVMLFLLLFYHSIKEFYPEFDPFLMIFGQVVGLVLAILLIFCFAGLALLVIRRLYRRLYHR</sequence>
<keyword evidence="1" id="KW-0472">Membrane</keyword>
<proteinExistence type="predicted"/>
<gene>
    <name evidence="2" type="ORF">MMAB1_0062</name>
</gene>
<evidence type="ECO:0000256" key="1">
    <source>
        <dbReference type="SAM" id="Phobius"/>
    </source>
</evidence>
<evidence type="ECO:0000313" key="2">
    <source>
        <dbReference type="EMBL" id="CVK31279.1"/>
    </source>
</evidence>
<name>A0A0X3BHC4_9EURY</name>
<protein>
    <submittedName>
        <fullName evidence="2">Uncharacterized protein</fullName>
    </submittedName>
</protein>
<dbReference type="Proteomes" id="UP000069850">
    <property type="component" value="Chromosome 1"/>
</dbReference>
<dbReference type="KEGG" id="mema:MMAB1_0062"/>